<dbReference type="InterPro" id="IPR011989">
    <property type="entry name" value="ARM-like"/>
</dbReference>
<dbReference type="InterPro" id="IPR004155">
    <property type="entry name" value="PBS_lyase_HEAT"/>
</dbReference>
<accession>A0A2Z5FXA8</accession>
<dbReference type="SUPFAM" id="SSF48371">
    <property type="entry name" value="ARM repeat"/>
    <property type="match status" value="2"/>
</dbReference>
<gene>
    <name evidence="2" type="ORF">ACPOL_2080</name>
</gene>
<organism evidence="2 3">
    <name type="scientific">Acidisarcina polymorpha</name>
    <dbReference type="NCBI Taxonomy" id="2211140"/>
    <lineage>
        <taxon>Bacteria</taxon>
        <taxon>Pseudomonadati</taxon>
        <taxon>Acidobacteriota</taxon>
        <taxon>Terriglobia</taxon>
        <taxon>Terriglobales</taxon>
        <taxon>Acidobacteriaceae</taxon>
        <taxon>Acidisarcina</taxon>
    </lineage>
</organism>
<dbReference type="EMBL" id="CP030840">
    <property type="protein sequence ID" value="AXC11412.1"/>
    <property type="molecule type" value="Genomic_DNA"/>
</dbReference>
<feature type="chain" id="PRO_5016432559" description="HEAT repeat domain-containing protein" evidence="1">
    <location>
        <begin position="22"/>
        <end position="272"/>
    </location>
</feature>
<dbReference type="GO" id="GO:0016491">
    <property type="term" value="F:oxidoreductase activity"/>
    <property type="evidence" value="ECO:0007669"/>
    <property type="project" value="TreeGrafter"/>
</dbReference>
<evidence type="ECO:0000256" key="1">
    <source>
        <dbReference type="SAM" id="SignalP"/>
    </source>
</evidence>
<dbReference type="OrthoDB" id="120061at2"/>
<protein>
    <recommendedName>
        <fullName evidence="4">HEAT repeat domain-containing protein</fullName>
    </recommendedName>
</protein>
<name>A0A2Z5FXA8_9BACT</name>
<feature type="signal peptide" evidence="1">
    <location>
        <begin position="1"/>
        <end position="21"/>
    </location>
</feature>
<evidence type="ECO:0008006" key="4">
    <source>
        <dbReference type="Google" id="ProtNLM"/>
    </source>
</evidence>
<dbReference type="Pfam" id="PF13646">
    <property type="entry name" value="HEAT_2"/>
    <property type="match status" value="2"/>
</dbReference>
<dbReference type="SMART" id="SM00567">
    <property type="entry name" value="EZ_HEAT"/>
    <property type="match status" value="4"/>
</dbReference>
<dbReference type="RefSeq" id="WP_114206867.1">
    <property type="nucleotide sequence ID" value="NZ_CP030840.1"/>
</dbReference>
<proteinExistence type="predicted"/>
<keyword evidence="1" id="KW-0732">Signal</keyword>
<keyword evidence="3" id="KW-1185">Reference proteome</keyword>
<dbReference type="Gene3D" id="1.25.10.10">
    <property type="entry name" value="Leucine-rich Repeat Variant"/>
    <property type="match status" value="2"/>
</dbReference>
<dbReference type="KEGG" id="abas:ACPOL_2080"/>
<evidence type="ECO:0000313" key="3">
    <source>
        <dbReference type="Proteomes" id="UP000253606"/>
    </source>
</evidence>
<dbReference type="PANTHER" id="PTHR12697:SF5">
    <property type="entry name" value="DEOXYHYPUSINE HYDROXYLASE"/>
    <property type="match status" value="1"/>
</dbReference>
<evidence type="ECO:0000313" key="2">
    <source>
        <dbReference type="EMBL" id="AXC11412.1"/>
    </source>
</evidence>
<dbReference type="PANTHER" id="PTHR12697">
    <property type="entry name" value="PBS LYASE HEAT-LIKE PROTEIN"/>
    <property type="match status" value="1"/>
</dbReference>
<reference evidence="2 3" key="1">
    <citation type="journal article" date="2018" name="Front. Microbiol.">
        <title>Hydrolytic Capabilities as a Key to Environmental Success: Chitinolytic and Cellulolytic Acidobacteria From Acidic Sub-arctic Soils and Boreal Peatlands.</title>
        <authorList>
            <person name="Belova S.E."/>
            <person name="Ravin N.V."/>
            <person name="Pankratov T.A."/>
            <person name="Rakitin A.L."/>
            <person name="Ivanova A.A."/>
            <person name="Beletsky A.V."/>
            <person name="Mardanov A.V."/>
            <person name="Sinninghe Damste J.S."/>
            <person name="Dedysh S.N."/>
        </authorList>
    </citation>
    <scope>NUCLEOTIDE SEQUENCE [LARGE SCALE GENOMIC DNA]</scope>
    <source>
        <strain evidence="2 3">SBC82</strain>
    </source>
</reference>
<sequence length="272" mass="29083">MTVRRIASIGFLILLTTTALAETATEKAWSILNDASSNSSMEKREQAITALGLIRKDSHAEELAVKALSDGKVDVRNAAANALGAMDARESIPDLKKALKDPEISVVLSAAHALLMMKVPAAYEVYYAVLTGQRKSGQGLLADQRKMLSDPRKLATFGFETGVGFLPFGGIGMTAVKALTKDDTSPVRAAAAKILADDPDPKSGEALLTATEDKSWLVRAAALDAIARRGDRSFASKIEARMDDEKPVVQYVAAAAVLRLNEAPARHLRKKP</sequence>
<dbReference type="InterPro" id="IPR016024">
    <property type="entry name" value="ARM-type_fold"/>
</dbReference>
<dbReference type="Proteomes" id="UP000253606">
    <property type="component" value="Chromosome"/>
</dbReference>
<dbReference type="AlphaFoldDB" id="A0A2Z5FXA8"/>